<feature type="domain" description="PAS" evidence="21">
    <location>
        <begin position="397"/>
        <end position="473"/>
    </location>
</feature>
<keyword evidence="13 18" id="KW-0472">Membrane</keyword>
<dbReference type="PANTHER" id="PTHR43047">
    <property type="entry name" value="TWO-COMPONENT HISTIDINE PROTEIN KINASE"/>
    <property type="match status" value="1"/>
</dbReference>
<keyword evidence="4" id="KW-1003">Cell membrane</keyword>
<dbReference type="Pfam" id="PF02518">
    <property type="entry name" value="HATPase_c"/>
    <property type="match status" value="1"/>
</dbReference>
<dbReference type="InterPro" id="IPR035965">
    <property type="entry name" value="PAS-like_dom_sf"/>
</dbReference>
<dbReference type="InterPro" id="IPR003661">
    <property type="entry name" value="HisK_dim/P_dom"/>
</dbReference>
<dbReference type="FunFam" id="3.30.450.20:FF:000060">
    <property type="entry name" value="Sensor protein FixL"/>
    <property type="match status" value="1"/>
</dbReference>
<feature type="domain" description="Response regulatory" evidence="20">
    <location>
        <begin position="781"/>
        <end position="900"/>
    </location>
</feature>
<evidence type="ECO:0000259" key="24">
    <source>
        <dbReference type="PROSITE" id="PS50924"/>
    </source>
</evidence>
<dbReference type="Pfam" id="PF03707">
    <property type="entry name" value="MHYT"/>
    <property type="match status" value="3"/>
</dbReference>
<dbReference type="PROSITE" id="PS50113">
    <property type="entry name" value="PAC"/>
    <property type="match status" value="2"/>
</dbReference>
<dbReference type="Gene3D" id="1.10.287.130">
    <property type="match status" value="1"/>
</dbReference>
<dbReference type="InterPro" id="IPR008207">
    <property type="entry name" value="Sig_transdc_His_kin_Hpt_dom"/>
</dbReference>
<dbReference type="InterPro" id="IPR005330">
    <property type="entry name" value="MHYT_dom"/>
</dbReference>
<protein>
    <recommendedName>
        <fullName evidence="15">Sensor protein FixL</fullName>
        <ecNumber evidence="3">2.7.13.3</ecNumber>
    </recommendedName>
</protein>
<dbReference type="GO" id="GO:0005886">
    <property type="term" value="C:plasma membrane"/>
    <property type="evidence" value="ECO:0007669"/>
    <property type="project" value="UniProtKB-SubCell"/>
</dbReference>
<evidence type="ECO:0000256" key="16">
    <source>
        <dbReference type="PROSITE-ProRule" id="PRU00110"/>
    </source>
</evidence>
<evidence type="ECO:0000256" key="8">
    <source>
        <dbReference type="ARBA" id="ARBA00022692"/>
    </source>
</evidence>
<dbReference type="EC" id="2.7.13.3" evidence="3"/>
<dbReference type="Proteomes" id="UP000298264">
    <property type="component" value="Unassembled WGS sequence"/>
</dbReference>
<dbReference type="InterPro" id="IPR036097">
    <property type="entry name" value="HisK_dim/P_sf"/>
</dbReference>
<evidence type="ECO:0000256" key="11">
    <source>
        <dbReference type="ARBA" id="ARBA00022840"/>
    </source>
</evidence>
<feature type="domain" description="MHYT" evidence="24">
    <location>
        <begin position="22"/>
        <end position="218"/>
    </location>
</feature>
<dbReference type="SMART" id="SM00086">
    <property type="entry name" value="PAC"/>
    <property type="match status" value="2"/>
</dbReference>
<feature type="domain" description="Histidine kinase" evidence="19">
    <location>
        <begin position="546"/>
        <end position="762"/>
    </location>
</feature>
<gene>
    <name evidence="25" type="ORF">EHS11_07925</name>
</gene>
<dbReference type="FunFam" id="3.30.565.10:FF:000010">
    <property type="entry name" value="Sensor histidine kinase RcsC"/>
    <property type="match status" value="1"/>
</dbReference>
<dbReference type="PROSITE" id="PS50109">
    <property type="entry name" value="HIS_KIN"/>
    <property type="match status" value="1"/>
</dbReference>
<keyword evidence="11" id="KW-0067">ATP-binding</keyword>
<feature type="transmembrane region" description="Helical" evidence="18">
    <location>
        <begin position="126"/>
        <end position="145"/>
    </location>
</feature>
<evidence type="ECO:0000256" key="13">
    <source>
        <dbReference type="ARBA" id="ARBA00023136"/>
    </source>
</evidence>
<comment type="subcellular location">
    <subcellularLocation>
        <location evidence="2">Cell inner membrane</location>
        <topology evidence="2">Multi-pass membrane protein</topology>
    </subcellularLocation>
</comment>
<dbReference type="Pfam" id="PF00072">
    <property type="entry name" value="Response_reg"/>
    <property type="match status" value="1"/>
</dbReference>
<dbReference type="SUPFAM" id="SSF55874">
    <property type="entry name" value="ATPase domain of HSP90 chaperone/DNA topoisomerase II/histidine kinase"/>
    <property type="match status" value="1"/>
</dbReference>
<feature type="transmembrane region" description="Helical" evidence="18">
    <location>
        <begin position="58"/>
        <end position="82"/>
    </location>
</feature>
<evidence type="ECO:0000256" key="6">
    <source>
        <dbReference type="ARBA" id="ARBA00022553"/>
    </source>
</evidence>
<feature type="transmembrane region" description="Helical" evidence="18">
    <location>
        <begin position="94"/>
        <end position="114"/>
    </location>
</feature>
<evidence type="ECO:0000259" key="20">
    <source>
        <dbReference type="PROSITE" id="PS50110"/>
    </source>
</evidence>
<dbReference type="Gene3D" id="3.40.50.2300">
    <property type="match status" value="1"/>
</dbReference>
<dbReference type="InterPro" id="IPR004358">
    <property type="entry name" value="Sig_transdc_His_kin-like_C"/>
</dbReference>
<feature type="domain" description="PAS" evidence="21">
    <location>
        <begin position="269"/>
        <end position="339"/>
    </location>
</feature>
<keyword evidence="12 18" id="KW-1133">Transmembrane helix</keyword>
<dbReference type="Pfam" id="PF00989">
    <property type="entry name" value="PAS"/>
    <property type="match status" value="1"/>
</dbReference>
<evidence type="ECO:0000256" key="17">
    <source>
        <dbReference type="PROSITE-ProRule" id="PRU00169"/>
    </source>
</evidence>
<evidence type="ECO:0000256" key="10">
    <source>
        <dbReference type="ARBA" id="ARBA00022777"/>
    </source>
</evidence>
<dbReference type="InterPro" id="IPR000700">
    <property type="entry name" value="PAS-assoc_C"/>
</dbReference>
<evidence type="ECO:0000256" key="2">
    <source>
        <dbReference type="ARBA" id="ARBA00004429"/>
    </source>
</evidence>
<keyword evidence="6 17" id="KW-0597">Phosphoprotein</keyword>
<dbReference type="InterPro" id="IPR036890">
    <property type="entry name" value="HATPase_C_sf"/>
</dbReference>
<evidence type="ECO:0000256" key="5">
    <source>
        <dbReference type="ARBA" id="ARBA00022519"/>
    </source>
</evidence>
<keyword evidence="26" id="KW-1185">Reference proteome</keyword>
<dbReference type="CDD" id="cd17546">
    <property type="entry name" value="REC_hyHK_CKI1_RcsC-like"/>
    <property type="match status" value="1"/>
</dbReference>
<keyword evidence="5" id="KW-0997">Cell inner membrane</keyword>
<evidence type="ECO:0000256" key="15">
    <source>
        <dbReference type="ARBA" id="ARBA00070616"/>
    </source>
</evidence>
<dbReference type="Gene3D" id="3.30.450.20">
    <property type="entry name" value="PAS domain"/>
    <property type="match status" value="2"/>
</dbReference>
<dbReference type="PROSITE" id="PS50112">
    <property type="entry name" value="PAS"/>
    <property type="match status" value="2"/>
</dbReference>
<feature type="transmembrane region" description="Helical" evidence="18">
    <location>
        <begin position="190"/>
        <end position="213"/>
    </location>
</feature>
<evidence type="ECO:0000256" key="1">
    <source>
        <dbReference type="ARBA" id="ARBA00000085"/>
    </source>
</evidence>
<evidence type="ECO:0000256" key="9">
    <source>
        <dbReference type="ARBA" id="ARBA00022741"/>
    </source>
</evidence>
<dbReference type="SUPFAM" id="SSF52172">
    <property type="entry name" value="CheY-like"/>
    <property type="match status" value="1"/>
</dbReference>
<evidence type="ECO:0000256" key="7">
    <source>
        <dbReference type="ARBA" id="ARBA00022679"/>
    </source>
</evidence>
<dbReference type="PROSITE" id="PS50894">
    <property type="entry name" value="HPT"/>
    <property type="match status" value="1"/>
</dbReference>
<evidence type="ECO:0000259" key="19">
    <source>
        <dbReference type="PROSITE" id="PS50109"/>
    </source>
</evidence>
<feature type="transmembrane region" description="Helical" evidence="18">
    <location>
        <begin position="24"/>
        <end position="46"/>
    </location>
</feature>
<keyword evidence="9" id="KW-0547">Nucleotide-binding</keyword>
<dbReference type="GO" id="GO:0005524">
    <property type="term" value="F:ATP binding"/>
    <property type="evidence" value="ECO:0007669"/>
    <property type="project" value="UniProtKB-KW"/>
</dbReference>
<comment type="catalytic activity">
    <reaction evidence="1">
        <text>ATP + protein L-histidine = ADP + protein N-phospho-L-histidine.</text>
        <dbReference type="EC" id="2.7.13.3"/>
    </reaction>
</comment>
<dbReference type="CDD" id="cd00130">
    <property type="entry name" value="PAS"/>
    <property type="match status" value="2"/>
</dbReference>
<evidence type="ECO:0000259" key="21">
    <source>
        <dbReference type="PROSITE" id="PS50112"/>
    </source>
</evidence>
<feature type="transmembrane region" description="Helical" evidence="18">
    <location>
        <begin position="157"/>
        <end position="178"/>
    </location>
</feature>
<accession>A0A4R9LTR8</accession>
<dbReference type="SMART" id="SM00387">
    <property type="entry name" value="HATPase_c"/>
    <property type="match status" value="1"/>
</dbReference>
<sequence length="1114" mass="125584">MGVLEKFFLFETNQVVFVEGSYNYWLVSLSVFIAIVASCISLYVLNQISLVHIKSSRYLLLITASLALGSAVWSMHFIGMLSFDLCTKVDYNEVWTILSILPSFVASSFALSYISKDKISFKELALGGTIVGSGIGAMHYMGMAAMDMSPKLLYDPYLFLLSLVVAITLAILALYIRFGLKDIRFQLSDPVVILISGIVMGIAISGMHYTGMAAARFVSPKGQLIQSHESDQFFLAISVSIGILLFIGSVVLTNIFIRYKDLVQNLQTSESRLRAIIETAPDAVVMINTKGVIQEFNESAEKMFGWNSNEVIGQKINMLMPNPHQTEYDNYLFNYLTTGDAKIIGTGREAHGIKKDGSLFPIRLAIGHTKLPQDDLFVGFISDITERKLIEDALKQNEERLRSFIENIPGVAYRCLVDEDWTTIFMSDAIETLAGYHASDFLQPNRIRAFSDIMHPDDKGHVANMIQNAIYTKDTFVLNYRIIHKNGNIRWVLDYGGVILDDQGNIKCLDGVILDNTDRKIIEEALIDSKEKAEMASMIKTTFLANMSHEIRTPMNAIIGFTEVLLSGELLDQQKKHLDTVRNSAKSLLRLLNDILNSAKLEKGAVELEEIDFSLIRLIDQIKSVISIEAKNKGLEFIINFDPKLGEFYKGDSLRIRQIITNLLGNAIKFTDKGFVKLSVLLDGEVLHFLIRDSGIGISKDRLEKIFDPFTQADVSMSRKYGGTGLGTTISKQLVELMHGRIWVESELGVGSIFHFTLPLTKGNVVHDKPDIEKFKLPRLKVLIVDDLYQNVELISLILSSNKHTVGVARNGKEAVKIYLSSEFDLILMDIQMPEMDGLEATQKIREYEKTNSLERVPIIALSASVFEEDKISAKNAGMDGFVTKPIETEILFREIARTLNLNLEVISEKEEQPNSAAEEYFQFQRGIKLFGSESKYLKMLEGYFEDYKSEINSSVSLYTNKQELTSLLHKLKGVSSNLGISKIMNSLTNLEKKLITDEIQLEDLNHLIKEFDDSFLNFTEHAKYQSDTKINYENKSDKVLSEGEHRLFLEALEANIFSLARGSISERQWNDLIGLISKTKHYDSIQYLEERISQFDFESTISELNSIKEIYLG</sequence>
<evidence type="ECO:0000259" key="23">
    <source>
        <dbReference type="PROSITE" id="PS50894"/>
    </source>
</evidence>
<dbReference type="SUPFAM" id="SSF47384">
    <property type="entry name" value="Homodimeric domain of signal transducing histidine kinase"/>
    <property type="match status" value="1"/>
</dbReference>
<dbReference type="InterPro" id="IPR036641">
    <property type="entry name" value="HPT_dom_sf"/>
</dbReference>
<keyword evidence="10" id="KW-0418">Kinase</keyword>
<dbReference type="InterPro" id="IPR001610">
    <property type="entry name" value="PAC"/>
</dbReference>
<reference evidence="25" key="1">
    <citation type="journal article" date="2019" name="PLoS Negl. Trop. Dis.">
        <title>Revisiting the worldwide diversity of Leptospira species in the environment.</title>
        <authorList>
            <person name="Vincent A.T."/>
            <person name="Schiettekatte O."/>
            <person name="Bourhy P."/>
            <person name="Veyrier F.J."/>
            <person name="Picardeau M."/>
        </authorList>
    </citation>
    <scope>NUCLEOTIDE SEQUENCE [LARGE SCALE GENOMIC DNA]</scope>
    <source>
        <strain evidence="25">201400974</strain>
    </source>
</reference>
<feature type="domain" description="PAC" evidence="22">
    <location>
        <begin position="476"/>
        <end position="528"/>
    </location>
</feature>
<dbReference type="GO" id="GO:0006355">
    <property type="term" value="P:regulation of DNA-templated transcription"/>
    <property type="evidence" value="ECO:0007669"/>
    <property type="project" value="InterPro"/>
</dbReference>
<dbReference type="PROSITE" id="PS50924">
    <property type="entry name" value="MHYT"/>
    <property type="match status" value="1"/>
</dbReference>
<name>A0A4R9LTR8_9LEPT</name>
<dbReference type="OrthoDB" id="6192248at2"/>
<feature type="modified residue" description="Phosphohistidine" evidence="16">
    <location>
        <position position="970"/>
    </location>
</feature>
<evidence type="ECO:0000313" key="25">
    <source>
        <dbReference type="EMBL" id="TGN11080.1"/>
    </source>
</evidence>
<comment type="caution">
    <text evidence="25">The sequence shown here is derived from an EMBL/GenBank/DDBJ whole genome shotgun (WGS) entry which is preliminary data.</text>
</comment>
<dbReference type="SUPFAM" id="SSF55785">
    <property type="entry name" value="PYP-like sensor domain (PAS domain)"/>
    <property type="match status" value="2"/>
</dbReference>
<feature type="domain" description="HPt" evidence="23">
    <location>
        <begin position="930"/>
        <end position="1026"/>
    </location>
</feature>
<dbReference type="NCBIfam" id="TIGR00229">
    <property type="entry name" value="sensory_box"/>
    <property type="match status" value="2"/>
</dbReference>
<feature type="domain" description="PAC" evidence="22">
    <location>
        <begin position="346"/>
        <end position="396"/>
    </location>
</feature>
<dbReference type="EMBL" id="RQHV01000042">
    <property type="protein sequence ID" value="TGN11080.1"/>
    <property type="molecule type" value="Genomic_DNA"/>
</dbReference>
<dbReference type="CDD" id="cd16922">
    <property type="entry name" value="HATPase_EvgS-ArcB-TorS-like"/>
    <property type="match status" value="1"/>
</dbReference>
<organism evidence="25 26">
    <name type="scientific">Leptospira ilyithenensis</name>
    <dbReference type="NCBI Taxonomy" id="2484901"/>
    <lineage>
        <taxon>Bacteria</taxon>
        <taxon>Pseudomonadati</taxon>
        <taxon>Spirochaetota</taxon>
        <taxon>Spirochaetia</taxon>
        <taxon>Leptospirales</taxon>
        <taxon>Leptospiraceae</taxon>
        <taxon>Leptospira</taxon>
    </lineage>
</organism>
<proteinExistence type="predicted"/>
<dbReference type="InterPro" id="IPR013767">
    <property type="entry name" value="PAS_fold"/>
</dbReference>
<feature type="modified residue" description="4-aspartylphosphate" evidence="17">
    <location>
        <position position="830"/>
    </location>
</feature>
<evidence type="ECO:0000256" key="18">
    <source>
        <dbReference type="PROSITE-ProRule" id="PRU00244"/>
    </source>
</evidence>
<dbReference type="PROSITE" id="PS50110">
    <property type="entry name" value="RESPONSE_REGULATORY"/>
    <property type="match status" value="1"/>
</dbReference>
<dbReference type="InterPro" id="IPR003594">
    <property type="entry name" value="HATPase_dom"/>
</dbReference>
<dbReference type="Gene3D" id="1.20.120.160">
    <property type="entry name" value="HPT domain"/>
    <property type="match status" value="1"/>
</dbReference>
<keyword evidence="7" id="KW-0808">Transferase</keyword>
<dbReference type="SUPFAM" id="SSF47226">
    <property type="entry name" value="Histidine-containing phosphotransfer domain, HPT domain"/>
    <property type="match status" value="1"/>
</dbReference>
<evidence type="ECO:0000313" key="26">
    <source>
        <dbReference type="Proteomes" id="UP000298264"/>
    </source>
</evidence>
<dbReference type="SMART" id="SM00091">
    <property type="entry name" value="PAS"/>
    <property type="match status" value="2"/>
</dbReference>
<dbReference type="Gene3D" id="3.30.565.10">
    <property type="entry name" value="Histidine kinase-like ATPase, C-terminal domain"/>
    <property type="match status" value="1"/>
</dbReference>
<dbReference type="InterPro" id="IPR005467">
    <property type="entry name" value="His_kinase_dom"/>
</dbReference>
<evidence type="ECO:0000256" key="3">
    <source>
        <dbReference type="ARBA" id="ARBA00012438"/>
    </source>
</evidence>
<dbReference type="AlphaFoldDB" id="A0A4R9LTR8"/>
<dbReference type="Pfam" id="PF08447">
    <property type="entry name" value="PAS_3"/>
    <property type="match status" value="1"/>
</dbReference>
<dbReference type="InterPro" id="IPR000014">
    <property type="entry name" value="PAS"/>
</dbReference>
<evidence type="ECO:0000256" key="14">
    <source>
        <dbReference type="ARBA" id="ARBA00059827"/>
    </source>
</evidence>
<dbReference type="Pfam" id="PF00512">
    <property type="entry name" value="HisKA"/>
    <property type="match status" value="1"/>
</dbReference>
<dbReference type="SMART" id="SM00448">
    <property type="entry name" value="REC"/>
    <property type="match status" value="1"/>
</dbReference>
<dbReference type="InterPro" id="IPR013655">
    <property type="entry name" value="PAS_fold_3"/>
</dbReference>
<keyword evidence="8 18" id="KW-0812">Transmembrane</keyword>
<dbReference type="PRINTS" id="PR00344">
    <property type="entry name" value="BCTRLSENSOR"/>
</dbReference>
<dbReference type="GO" id="GO:0000155">
    <property type="term" value="F:phosphorelay sensor kinase activity"/>
    <property type="evidence" value="ECO:0007669"/>
    <property type="project" value="InterPro"/>
</dbReference>
<dbReference type="InterPro" id="IPR011006">
    <property type="entry name" value="CheY-like_superfamily"/>
</dbReference>
<evidence type="ECO:0000256" key="4">
    <source>
        <dbReference type="ARBA" id="ARBA00022475"/>
    </source>
</evidence>
<dbReference type="RefSeq" id="WP_135763837.1">
    <property type="nucleotide sequence ID" value="NZ_RQHV01000042.1"/>
</dbReference>
<comment type="function">
    <text evidence="14">Putative oxygen sensor; modulates the activity of FixJ, a transcriptional activator of nitrogen fixation fixK gene. FixL probably acts as a kinase that phosphorylates FixJ.</text>
</comment>
<dbReference type="InterPro" id="IPR001789">
    <property type="entry name" value="Sig_transdc_resp-reg_receiver"/>
</dbReference>
<dbReference type="SMART" id="SM00388">
    <property type="entry name" value="HisKA"/>
    <property type="match status" value="1"/>
</dbReference>
<evidence type="ECO:0000256" key="12">
    <source>
        <dbReference type="ARBA" id="ARBA00022989"/>
    </source>
</evidence>
<evidence type="ECO:0000259" key="22">
    <source>
        <dbReference type="PROSITE" id="PS50113"/>
    </source>
</evidence>
<dbReference type="CDD" id="cd00082">
    <property type="entry name" value="HisKA"/>
    <property type="match status" value="1"/>
</dbReference>
<feature type="transmembrane region" description="Helical" evidence="18">
    <location>
        <begin position="233"/>
        <end position="257"/>
    </location>
</feature>